<gene>
    <name evidence="2" type="ORF">SNEC2469_LOCUS21260</name>
</gene>
<dbReference type="Proteomes" id="UP000601435">
    <property type="component" value="Unassembled WGS sequence"/>
</dbReference>
<organism evidence="2 3">
    <name type="scientific">Symbiodinium necroappetens</name>
    <dbReference type="NCBI Taxonomy" id="1628268"/>
    <lineage>
        <taxon>Eukaryota</taxon>
        <taxon>Sar</taxon>
        <taxon>Alveolata</taxon>
        <taxon>Dinophyceae</taxon>
        <taxon>Suessiales</taxon>
        <taxon>Symbiodiniaceae</taxon>
        <taxon>Symbiodinium</taxon>
    </lineage>
</organism>
<dbReference type="Gene3D" id="3.40.50.1820">
    <property type="entry name" value="alpha/beta hydrolase"/>
    <property type="match status" value="1"/>
</dbReference>
<protein>
    <submittedName>
        <fullName evidence="2">Uncharacterized protein</fullName>
    </submittedName>
</protein>
<dbReference type="OrthoDB" id="421245at2759"/>
<keyword evidence="1" id="KW-0472">Membrane</keyword>
<dbReference type="InterPro" id="IPR029058">
    <property type="entry name" value="AB_hydrolase_fold"/>
</dbReference>
<evidence type="ECO:0000256" key="1">
    <source>
        <dbReference type="SAM" id="Phobius"/>
    </source>
</evidence>
<proteinExistence type="predicted"/>
<name>A0A812XQF8_9DINO</name>
<comment type="caution">
    <text evidence="2">The sequence shown here is derived from an EMBL/GenBank/DDBJ whole genome shotgun (WGS) entry which is preliminary data.</text>
</comment>
<dbReference type="EMBL" id="CAJNJA010037585">
    <property type="protein sequence ID" value="CAE7735529.1"/>
    <property type="molecule type" value="Genomic_DNA"/>
</dbReference>
<sequence>MAWCSDCAREAHEDAASTFSAAVTACGSLVSGSNDRSAAQKAVGPTTAQLHSLPVEQALSRSSPSDVQVLAAPSTREEVTHELLAISRNQGSAMMSAGDFREMVRAATSMNEEVRSKPSARLSSGSGRRSFAGLFLKEAAAAKVDAIVWRGILLLLSLLAICTVSFIVAFAVLGNQVGDELTIVQPWQWVGTPENLVDALRGQCVALKQQASPLLERIEEYNRQHGFREVGFLTRSRKQARAIFLPNSSLSPRVVVVHGRRSHGLASAAQAAGYFLRLSGISALIIEDLAVARENASSWLLDDDTVLGAWDYAAEDPQSLLGGALPANQVAVMGFDFGGFAAQRAFLREPRIRTLLVDGVVHDFEALIREHVVRLLGSWSSTMLRNLLTQQVKSRCEFNLQTRLSEASLSGSFADRTVNNGTRIGIFRSEDDAVIPGDEQYDLLTSAVSMNGQIESVSWSSTYTGPSSDACDKQRALHLSSPTEYQAQLCEFFADAFALGVDCRLQIMDPENECFCLSVTVSHFLTRVGLALGCVQVTVGAWLRRNARTDGGSTKDRFGRQISPALGALIMKLSSCSASNISGDSCRCSSEIGPQKSRKLKNHGRGLLLFPADSRAFSFRYRGACSFDRRWRCVVISLRHLERIKMDLWSFACRRRAVRAHDVVVQQGH</sequence>
<keyword evidence="1" id="KW-1133">Transmembrane helix</keyword>
<feature type="transmembrane region" description="Helical" evidence="1">
    <location>
        <begin position="152"/>
        <end position="173"/>
    </location>
</feature>
<keyword evidence="3" id="KW-1185">Reference proteome</keyword>
<dbReference type="SUPFAM" id="SSF53474">
    <property type="entry name" value="alpha/beta-Hydrolases"/>
    <property type="match status" value="1"/>
</dbReference>
<dbReference type="AlphaFoldDB" id="A0A812XQF8"/>
<evidence type="ECO:0000313" key="3">
    <source>
        <dbReference type="Proteomes" id="UP000601435"/>
    </source>
</evidence>
<accession>A0A812XQF8</accession>
<reference evidence="2" key="1">
    <citation type="submission" date="2021-02" db="EMBL/GenBank/DDBJ databases">
        <authorList>
            <person name="Dougan E. K."/>
            <person name="Rhodes N."/>
            <person name="Thang M."/>
            <person name="Chan C."/>
        </authorList>
    </citation>
    <scope>NUCLEOTIDE SEQUENCE</scope>
</reference>
<keyword evidence="1" id="KW-0812">Transmembrane</keyword>
<evidence type="ECO:0000313" key="2">
    <source>
        <dbReference type="EMBL" id="CAE7735529.1"/>
    </source>
</evidence>